<organism evidence="1 2">
    <name type="scientific">Artemia franciscana</name>
    <name type="common">Brine shrimp</name>
    <name type="synonym">Artemia sanfranciscana</name>
    <dbReference type="NCBI Taxonomy" id="6661"/>
    <lineage>
        <taxon>Eukaryota</taxon>
        <taxon>Metazoa</taxon>
        <taxon>Ecdysozoa</taxon>
        <taxon>Arthropoda</taxon>
        <taxon>Crustacea</taxon>
        <taxon>Branchiopoda</taxon>
        <taxon>Anostraca</taxon>
        <taxon>Artemiidae</taxon>
        <taxon>Artemia</taxon>
    </lineage>
</organism>
<name>A0AA88HNJ2_ARTSF</name>
<dbReference type="AlphaFoldDB" id="A0AA88HNJ2"/>
<comment type="caution">
    <text evidence="1">The sequence shown here is derived from an EMBL/GenBank/DDBJ whole genome shotgun (WGS) entry which is preliminary data.</text>
</comment>
<reference evidence="1" key="1">
    <citation type="submission" date="2023-07" db="EMBL/GenBank/DDBJ databases">
        <title>Chromosome-level genome assembly of Artemia franciscana.</title>
        <authorList>
            <person name="Jo E."/>
        </authorList>
    </citation>
    <scope>NUCLEOTIDE SEQUENCE</scope>
    <source>
        <tissue evidence="1">Whole body</tissue>
    </source>
</reference>
<evidence type="ECO:0000313" key="1">
    <source>
        <dbReference type="EMBL" id="KAK2708812.1"/>
    </source>
</evidence>
<gene>
    <name evidence="1" type="ORF">QYM36_014434</name>
</gene>
<dbReference type="Proteomes" id="UP001187531">
    <property type="component" value="Unassembled WGS sequence"/>
</dbReference>
<dbReference type="EMBL" id="JAVRJZ010000018">
    <property type="protein sequence ID" value="KAK2708812.1"/>
    <property type="molecule type" value="Genomic_DNA"/>
</dbReference>
<protein>
    <submittedName>
        <fullName evidence="1">Uncharacterized protein</fullName>
    </submittedName>
</protein>
<proteinExistence type="predicted"/>
<keyword evidence="2" id="KW-1185">Reference proteome</keyword>
<evidence type="ECO:0000313" key="2">
    <source>
        <dbReference type="Proteomes" id="UP001187531"/>
    </source>
</evidence>
<sequence length="96" mass="10640">MQKLTVIKTCQPMMGYLGVLLPECLYLGPGRDEEKKTHVVGSSALEPTMTTVVRGTPLESSSNLQFSIICGELREFTNNAHINCRWRVPVTSTSQL</sequence>
<accession>A0AA88HNJ2</accession>